<name>A0AAU7GYJ2_9CAUD</name>
<accession>A0AAU7GYJ2</accession>
<organism evidence="1">
    <name type="scientific">Streptomyces phage Geonosis</name>
    <dbReference type="NCBI Taxonomy" id="3158856"/>
    <lineage>
        <taxon>Viruses</taxon>
        <taxon>Duplodnaviria</taxon>
        <taxon>Heunggongvirae</taxon>
        <taxon>Uroviricota</taxon>
        <taxon>Caudoviricetes</taxon>
    </lineage>
</organism>
<reference evidence="1" key="1">
    <citation type="submission" date="2024-05" db="EMBL/GenBank/DDBJ databases">
        <title>Isolation and characterization of the new Streptomyces phages Kamino, Geonosis, Abafar and Scarif infecting a broad range of host species.</title>
        <authorList>
            <person name="Rackow B."/>
            <person name="Rolland C."/>
            <person name="Mohnen I."/>
            <person name="Wittmann J."/>
            <person name="Muesken M."/>
            <person name="Overmann J."/>
            <person name="Frunzke J."/>
        </authorList>
    </citation>
    <scope>NUCLEOTIDE SEQUENCE</scope>
</reference>
<evidence type="ECO:0008006" key="2">
    <source>
        <dbReference type="Google" id="ProtNLM"/>
    </source>
</evidence>
<proteinExistence type="predicted"/>
<evidence type="ECO:0000313" key="1">
    <source>
        <dbReference type="EMBL" id="XBM94986.1"/>
    </source>
</evidence>
<protein>
    <recommendedName>
        <fullName evidence="2">Minor tail protein</fullName>
    </recommendedName>
</protein>
<gene>
    <name evidence="1" type="ORF">Geonosis_00021</name>
</gene>
<sequence>MLSDYASANGTEVWNTTRLQAYLRNVGSPFDTGPEICHCPSLTPEVLGAEGPYTTPDAEVEPAPWYDPAVPESAEFLGFLPLTVAGTDDNPRRRTVSTAVGGGGVFGPTREQPRNIVVSGVLIGATCCGAQYGMQFLSEVLNGCTGDTCDGDCFNMFNCCPDEGMTPEQFNAAHRRTFRRTSLVEGPTETGRRATGDCARSECAAGAELIEVEFVLVAASPWAWTDPIPVLEVTPPIADQTECVDWCLPGSGIPDHDCDPTTCLFQSCVTPGDPYADPRNQVPLPPQPTVPAGSFCAPLVPDRACYDIDLSARPQWATDAPLIEIYAGAYELRNVRVTWYEKPASFTGDCGDLADGNLCNYIQDFTVTYIPPRGTLTLDGTIGRAVVTAGGQGCRTASTAYGNQNGGPVEVTDLTCATYCICIETDSDSPPAADALIRISVVGKGY</sequence>
<dbReference type="EMBL" id="PP750866">
    <property type="protein sequence ID" value="XBM94986.1"/>
    <property type="molecule type" value="Genomic_DNA"/>
</dbReference>